<keyword evidence="1" id="KW-0175">Coiled coil</keyword>
<dbReference type="InterPro" id="IPR032675">
    <property type="entry name" value="LRR_dom_sf"/>
</dbReference>
<evidence type="ECO:0000256" key="1">
    <source>
        <dbReference type="SAM" id="Coils"/>
    </source>
</evidence>
<dbReference type="EMBL" id="JARKIF010000002">
    <property type="protein sequence ID" value="KAJ7646549.1"/>
    <property type="molecule type" value="Genomic_DNA"/>
</dbReference>
<protein>
    <recommendedName>
        <fullName evidence="4">F-box domain-containing protein</fullName>
    </recommendedName>
</protein>
<accession>A0AAD7FW31</accession>
<evidence type="ECO:0000313" key="2">
    <source>
        <dbReference type="EMBL" id="KAJ7646549.1"/>
    </source>
</evidence>
<reference evidence="2" key="1">
    <citation type="submission" date="2023-03" db="EMBL/GenBank/DDBJ databases">
        <title>Massive genome expansion in bonnet fungi (Mycena s.s.) driven by repeated elements and novel gene families across ecological guilds.</title>
        <authorList>
            <consortium name="Lawrence Berkeley National Laboratory"/>
            <person name="Harder C.B."/>
            <person name="Miyauchi S."/>
            <person name="Viragh M."/>
            <person name="Kuo A."/>
            <person name="Thoen E."/>
            <person name="Andreopoulos B."/>
            <person name="Lu D."/>
            <person name="Skrede I."/>
            <person name="Drula E."/>
            <person name="Henrissat B."/>
            <person name="Morin E."/>
            <person name="Kohler A."/>
            <person name="Barry K."/>
            <person name="LaButti K."/>
            <person name="Morin E."/>
            <person name="Salamov A."/>
            <person name="Lipzen A."/>
            <person name="Mereny Z."/>
            <person name="Hegedus B."/>
            <person name="Baldrian P."/>
            <person name="Stursova M."/>
            <person name="Weitz H."/>
            <person name="Taylor A."/>
            <person name="Grigoriev I.V."/>
            <person name="Nagy L.G."/>
            <person name="Martin F."/>
            <person name="Kauserud H."/>
        </authorList>
    </citation>
    <scope>NUCLEOTIDE SEQUENCE</scope>
    <source>
        <strain evidence="2">9284</strain>
    </source>
</reference>
<feature type="coiled-coil region" evidence="1">
    <location>
        <begin position="32"/>
        <end position="59"/>
    </location>
</feature>
<evidence type="ECO:0008006" key="4">
    <source>
        <dbReference type="Google" id="ProtNLM"/>
    </source>
</evidence>
<dbReference type="Gene3D" id="3.80.10.10">
    <property type="entry name" value="Ribonuclease Inhibitor"/>
    <property type="match status" value="1"/>
</dbReference>
<gene>
    <name evidence="2" type="ORF">FB45DRAFT_890744</name>
</gene>
<dbReference type="Proteomes" id="UP001221142">
    <property type="component" value="Unassembled WGS sequence"/>
</dbReference>
<evidence type="ECO:0000313" key="3">
    <source>
        <dbReference type="Proteomes" id="UP001221142"/>
    </source>
</evidence>
<dbReference type="AlphaFoldDB" id="A0AAD7FW31"/>
<proteinExistence type="predicted"/>
<keyword evidence="3" id="KW-1185">Reference proteome</keyword>
<comment type="caution">
    <text evidence="2">The sequence shown here is derived from an EMBL/GenBank/DDBJ whole genome shotgun (WGS) entry which is preliminary data.</text>
</comment>
<sequence length="537" mass="59540">MSFSGKLGTNYCPTDNEVLQIQGLLVEPLDKLSKIDEEIAELQKSLNKLTEQRAHLAAYIDGYKALISPARRMPLDIVQEIFMACLPTHRNCVMSAKEAPILLGRICSAWRAIAYSTPRLWASLHVVEPARPLLRPLRLEAMKTWLVRSGSHPLSLSYNGTAELRPLPSDNDANVDSTPLFLRELIALAGRWEDIAFFAPPSQLEALCCLDKSDVPMLKKVYLDHFPYDYFSSSISSRLIFLRGGRISSLSVPATILEHTQLSSLAWGQLTDLSMIGGESVGTPSPELTAPAILAILSRCSALRSCRLAVKATDDDPRDETCPIELPLLHTLQVTSRDDAPSHFHSLLFSLSLPSLLKFHLGGWIGAEANVDLGTARHAGRFFSQMTQLEDFTMDCHALSMSSSFFIDALPLLPSTLRSLRLPNDWNITTSVLLALAPSKEYPLLFPSLHSLYIPNGFEVSDDSIVDFLITRAARGSPLKRITVDFQRAMLRDVLPDLGPLVQAGLQVSFTYHPPDIYTNSPWRGLPDEPTYPVLLR</sequence>
<organism evidence="2 3">
    <name type="scientific">Roridomyces roridus</name>
    <dbReference type="NCBI Taxonomy" id="1738132"/>
    <lineage>
        <taxon>Eukaryota</taxon>
        <taxon>Fungi</taxon>
        <taxon>Dikarya</taxon>
        <taxon>Basidiomycota</taxon>
        <taxon>Agaricomycotina</taxon>
        <taxon>Agaricomycetes</taxon>
        <taxon>Agaricomycetidae</taxon>
        <taxon>Agaricales</taxon>
        <taxon>Marasmiineae</taxon>
        <taxon>Mycenaceae</taxon>
        <taxon>Roridomyces</taxon>
    </lineage>
</organism>
<name>A0AAD7FW31_9AGAR</name>